<keyword evidence="1" id="KW-0472">Membrane</keyword>
<name>A0ABR5AHE9_9BACL</name>
<protein>
    <recommendedName>
        <fullName evidence="4">Rod shape-determining protein MreD</fullName>
    </recommendedName>
</protein>
<evidence type="ECO:0008006" key="4">
    <source>
        <dbReference type="Google" id="ProtNLM"/>
    </source>
</evidence>
<accession>A0ABR5AHE9</accession>
<feature type="transmembrane region" description="Helical" evidence="1">
    <location>
        <begin position="69"/>
        <end position="87"/>
    </location>
</feature>
<keyword evidence="1" id="KW-0812">Transmembrane</keyword>
<keyword evidence="3" id="KW-1185">Reference proteome</keyword>
<evidence type="ECO:0000313" key="3">
    <source>
        <dbReference type="Proteomes" id="UP000031967"/>
    </source>
</evidence>
<evidence type="ECO:0000313" key="2">
    <source>
        <dbReference type="EMBL" id="KIL40469.1"/>
    </source>
</evidence>
<dbReference type="Proteomes" id="UP000031967">
    <property type="component" value="Unassembled WGS sequence"/>
</dbReference>
<keyword evidence="1" id="KW-1133">Transmembrane helix</keyword>
<feature type="transmembrane region" description="Helical" evidence="1">
    <location>
        <begin position="6"/>
        <end position="21"/>
    </location>
</feature>
<comment type="caution">
    <text evidence="2">The sequence shown here is derived from an EMBL/GenBank/DDBJ whole genome shotgun (WGS) entry which is preliminary data.</text>
</comment>
<dbReference type="EMBL" id="JXAK01000021">
    <property type="protein sequence ID" value="KIL40469.1"/>
    <property type="molecule type" value="Genomic_DNA"/>
</dbReference>
<gene>
    <name evidence="2" type="ORF">SD70_13675</name>
</gene>
<sequence>MFLNVLFGFVLPWIIGGTYLLKKGRKILILIFPFSSMLAFTINQFGFHFGLWSLMPRMNKSFSALPFDLGLYPIQACLMIIAITNFPRIRCNPYWFIVANAFLVTFAEWVYLKFGMVVYGHGWNIIGTFVSYLVPLVLVYLYFNLIKQYVN</sequence>
<proteinExistence type="predicted"/>
<reference evidence="2 3" key="1">
    <citation type="submission" date="2014-12" db="EMBL/GenBank/DDBJ databases">
        <title>Draft genome sequence of Paenibacillus kamchatkensis strain B-2647.</title>
        <authorList>
            <person name="Karlyshev A.V."/>
            <person name="Kudryashova E.B."/>
        </authorList>
    </citation>
    <scope>NUCLEOTIDE SEQUENCE [LARGE SCALE GENOMIC DNA]</scope>
    <source>
        <strain evidence="2 3">VKM B-2647</strain>
    </source>
</reference>
<dbReference type="NCBIfam" id="NF041644">
    <property type="entry name" value="CBO0543_fam"/>
    <property type="match status" value="1"/>
</dbReference>
<feature type="transmembrane region" description="Helical" evidence="1">
    <location>
        <begin position="123"/>
        <end position="143"/>
    </location>
</feature>
<feature type="transmembrane region" description="Helical" evidence="1">
    <location>
        <begin position="28"/>
        <end position="49"/>
    </location>
</feature>
<feature type="transmembrane region" description="Helical" evidence="1">
    <location>
        <begin position="94"/>
        <end position="111"/>
    </location>
</feature>
<evidence type="ECO:0000256" key="1">
    <source>
        <dbReference type="SAM" id="Phobius"/>
    </source>
</evidence>
<dbReference type="InterPro" id="IPR048147">
    <property type="entry name" value="CBO0543-like"/>
</dbReference>
<organism evidence="2 3">
    <name type="scientific">Gordoniibacillus kamchatkensis</name>
    <dbReference type="NCBI Taxonomy" id="1590651"/>
    <lineage>
        <taxon>Bacteria</taxon>
        <taxon>Bacillati</taxon>
        <taxon>Bacillota</taxon>
        <taxon>Bacilli</taxon>
        <taxon>Bacillales</taxon>
        <taxon>Paenibacillaceae</taxon>
        <taxon>Gordoniibacillus</taxon>
    </lineage>
</organism>